<evidence type="ECO:0000313" key="2">
    <source>
        <dbReference type="Proteomes" id="UP000789366"/>
    </source>
</evidence>
<protein>
    <submittedName>
        <fullName evidence="1">1448_t:CDS:1</fullName>
    </submittedName>
</protein>
<reference evidence="1" key="1">
    <citation type="submission" date="2021-06" db="EMBL/GenBank/DDBJ databases">
        <authorList>
            <person name="Kallberg Y."/>
            <person name="Tangrot J."/>
            <person name="Rosling A."/>
        </authorList>
    </citation>
    <scope>NUCLEOTIDE SEQUENCE</scope>
    <source>
        <strain evidence="1">28 12/20/2015</strain>
    </source>
</reference>
<proteinExistence type="predicted"/>
<accession>A0ACA9L209</accession>
<comment type="caution">
    <text evidence="1">The sequence shown here is derived from an EMBL/GenBank/DDBJ whole genome shotgun (WGS) entry which is preliminary data.</text>
</comment>
<sequence>EKRVLSACVTLLKEKDVESLFFSSKEKIIYALLEKFSMSQLKVAGN</sequence>
<organism evidence="1 2">
    <name type="scientific">Cetraspora pellucida</name>
    <dbReference type="NCBI Taxonomy" id="1433469"/>
    <lineage>
        <taxon>Eukaryota</taxon>
        <taxon>Fungi</taxon>
        <taxon>Fungi incertae sedis</taxon>
        <taxon>Mucoromycota</taxon>
        <taxon>Glomeromycotina</taxon>
        <taxon>Glomeromycetes</taxon>
        <taxon>Diversisporales</taxon>
        <taxon>Gigasporaceae</taxon>
        <taxon>Cetraspora</taxon>
    </lineage>
</organism>
<feature type="non-terminal residue" evidence="1">
    <location>
        <position position="1"/>
    </location>
</feature>
<gene>
    <name evidence="1" type="ORF">SPELUC_LOCUS3255</name>
</gene>
<name>A0ACA9L209_9GLOM</name>
<dbReference type="Proteomes" id="UP000789366">
    <property type="component" value="Unassembled WGS sequence"/>
</dbReference>
<dbReference type="EMBL" id="CAJVPW010002430">
    <property type="protein sequence ID" value="CAG8506218.1"/>
    <property type="molecule type" value="Genomic_DNA"/>
</dbReference>
<keyword evidence="2" id="KW-1185">Reference proteome</keyword>
<evidence type="ECO:0000313" key="1">
    <source>
        <dbReference type="EMBL" id="CAG8506218.1"/>
    </source>
</evidence>